<feature type="compositionally biased region" description="Low complexity" evidence="19">
    <location>
        <begin position="1319"/>
        <end position="1334"/>
    </location>
</feature>
<dbReference type="GO" id="GO:0005856">
    <property type="term" value="C:cytoskeleton"/>
    <property type="evidence" value="ECO:0007669"/>
    <property type="project" value="TreeGrafter"/>
</dbReference>
<proteinExistence type="predicted"/>
<dbReference type="InterPro" id="IPR017441">
    <property type="entry name" value="Protein_kinase_ATP_BS"/>
</dbReference>
<feature type="compositionally biased region" description="Basic and acidic residues" evidence="19">
    <location>
        <begin position="1304"/>
        <end position="1315"/>
    </location>
</feature>
<evidence type="ECO:0000259" key="21">
    <source>
        <dbReference type="PROSITE" id="PS50011"/>
    </source>
</evidence>
<evidence type="ECO:0000256" key="7">
    <source>
        <dbReference type="ARBA" id="ARBA00022679"/>
    </source>
</evidence>
<keyword evidence="7" id="KW-0808">Transferase</keyword>
<dbReference type="InterPro" id="IPR008271">
    <property type="entry name" value="Ser/Thr_kinase_AS"/>
</dbReference>
<dbReference type="SUPFAM" id="SSF56112">
    <property type="entry name" value="Protein kinase-like (PK-like)"/>
    <property type="match status" value="1"/>
</dbReference>
<dbReference type="GO" id="GO:0005737">
    <property type="term" value="C:cytoplasm"/>
    <property type="evidence" value="ECO:0007669"/>
    <property type="project" value="UniProtKB-SubCell"/>
</dbReference>
<organism evidence="25 26">
    <name type="scientific">Galendromus occidentalis</name>
    <name type="common">western predatory mite</name>
    <dbReference type="NCBI Taxonomy" id="34638"/>
    <lineage>
        <taxon>Eukaryota</taxon>
        <taxon>Metazoa</taxon>
        <taxon>Ecdysozoa</taxon>
        <taxon>Arthropoda</taxon>
        <taxon>Chelicerata</taxon>
        <taxon>Arachnida</taxon>
        <taxon>Acari</taxon>
        <taxon>Parasitiformes</taxon>
        <taxon>Mesostigmata</taxon>
        <taxon>Gamasina</taxon>
        <taxon>Phytoseioidea</taxon>
        <taxon>Phytoseiidae</taxon>
        <taxon>Typhlodrominae</taxon>
        <taxon>Galendromus</taxon>
    </lineage>
</organism>
<evidence type="ECO:0000256" key="17">
    <source>
        <dbReference type="PROSITE-ProRule" id="PRU10141"/>
    </source>
</evidence>
<keyword evidence="10" id="KW-0863">Zinc-finger</keyword>
<dbReference type="Gene3D" id="3.30.60.20">
    <property type="match status" value="1"/>
</dbReference>
<dbReference type="SUPFAM" id="SSF57889">
    <property type="entry name" value="Cysteine-rich domain"/>
    <property type="match status" value="1"/>
</dbReference>
<dbReference type="CTD" id="39429"/>
<feature type="domain" description="Protein kinase" evidence="21">
    <location>
        <begin position="96"/>
        <end position="362"/>
    </location>
</feature>
<evidence type="ECO:0000256" key="15">
    <source>
        <dbReference type="ARBA" id="ARBA00047899"/>
    </source>
</evidence>
<dbReference type="CDD" id="cd05601">
    <property type="entry name" value="STKc_CRIK"/>
    <property type="match status" value="1"/>
</dbReference>
<keyword evidence="9 17" id="KW-0547">Nucleotide-binding</keyword>
<dbReference type="InterPro" id="IPR000719">
    <property type="entry name" value="Prot_kinase_dom"/>
</dbReference>
<evidence type="ECO:0000256" key="18">
    <source>
        <dbReference type="SAM" id="Coils"/>
    </source>
</evidence>
<dbReference type="Pfam" id="PF00780">
    <property type="entry name" value="CNH"/>
    <property type="match status" value="1"/>
</dbReference>
<dbReference type="GO" id="GO:0005524">
    <property type="term" value="F:ATP binding"/>
    <property type="evidence" value="ECO:0007669"/>
    <property type="project" value="UniProtKB-UniRule"/>
</dbReference>
<dbReference type="Proteomes" id="UP000694867">
    <property type="component" value="Unplaced"/>
</dbReference>
<feature type="binding site" evidence="17">
    <location>
        <position position="125"/>
    </location>
    <ligand>
        <name>ATP</name>
        <dbReference type="ChEBI" id="CHEBI:30616"/>
    </ligand>
</feature>
<evidence type="ECO:0000259" key="20">
    <source>
        <dbReference type="PROSITE" id="PS50003"/>
    </source>
</evidence>
<dbReference type="GeneID" id="100906436"/>
<feature type="domain" description="PH" evidence="20">
    <location>
        <begin position="1467"/>
        <end position="1585"/>
    </location>
</feature>
<evidence type="ECO:0000256" key="4">
    <source>
        <dbReference type="ARBA" id="ARBA00022490"/>
    </source>
</evidence>
<dbReference type="SUPFAM" id="SSF50729">
    <property type="entry name" value="PH domain-like"/>
    <property type="match status" value="1"/>
</dbReference>
<keyword evidence="11 26" id="KW-0418">Kinase</keyword>
<dbReference type="SMART" id="SM00133">
    <property type="entry name" value="S_TK_X"/>
    <property type="match status" value="1"/>
</dbReference>
<feature type="coiled-coil region" evidence="18">
    <location>
        <begin position="858"/>
        <end position="968"/>
    </location>
</feature>
<keyword evidence="8" id="KW-0479">Metal-binding</keyword>
<dbReference type="SUPFAM" id="SSF50978">
    <property type="entry name" value="WD40 repeat-like"/>
    <property type="match status" value="1"/>
</dbReference>
<dbReference type="GO" id="GO:0008270">
    <property type="term" value="F:zinc ion binding"/>
    <property type="evidence" value="ECO:0007669"/>
    <property type="project" value="UniProtKB-KW"/>
</dbReference>
<evidence type="ECO:0000256" key="6">
    <source>
        <dbReference type="ARBA" id="ARBA00022553"/>
    </source>
</evidence>
<dbReference type="FunFam" id="3.30.200.20:FF:000017">
    <property type="entry name" value="Non-specific serine/threonine protein kinase"/>
    <property type="match status" value="1"/>
</dbReference>
<reference evidence="26" key="1">
    <citation type="submission" date="2025-08" db="UniProtKB">
        <authorList>
            <consortium name="RefSeq"/>
        </authorList>
    </citation>
    <scope>IDENTIFICATION</scope>
</reference>
<dbReference type="InterPro" id="IPR050839">
    <property type="entry name" value="Rho-assoc_Ser/Thr_Kinase"/>
</dbReference>
<dbReference type="GO" id="GO:0004674">
    <property type="term" value="F:protein serine/threonine kinase activity"/>
    <property type="evidence" value="ECO:0007669"/>
    <property type="project" value="UniProtKB-KW"/>
</dbReference>
<dbReference type="PANTHER" id="PTHR22988">
    <property type="entry name" value="MYOTONIC DYSTROPHY S/T KINASE-RELATED"/>
    <property type="match status" value="1"/>
</dbReference>
<dbReference type="InterPro" id="IPR011009">
    <property type="entry name" value="Kinase-like_dom_sf"/>
</dbReference>
<feature type="domain" description="AGC-kinase C-terminal" evidence="24">
    <location>
        <begin position="363"/>
        <end position="435"/>
    </location>
</feature>
<dbReference type="InterPro" id="IPR017892">
    <property type="entry name" value="Pkinase_C"/>
</dbReference>
<evidence type="ECO:0000259" key="24">
    <source>
        <dbReference type="PROSITE" id="PS51285"/>
    </source>
</evidence>
<dbReference type="Gene3D" id="1.10.510.10">
    <property type="entry name" value="Transferase(Phosphotransferase) domain 1"/>
    <property type="match status" value="1"/>
</dbReference>
<sequence length="1954" mass="223282">MASSTVSAAGSPGRREPIAVRSARINNFVLGKSATIDDNNLKNLFNRDSLLDALFVLYEELNNDSMRKDKNVQKFLEKYRQPITDLRTLRVSISDFEVKKVIGRGHFGEVKVVKEKATGEVFAMKTLRKIETLSQQAVAFYEEERDIMAQAQDTKWITKLHYAYQDADNLYLVMEFLPGGDLLSLLDRNDNILSEDHARFYLAELVQAINTLHSMGYVHRDIKPDNILIDRRGHIKLADFGSAARLSSKKDVTSKMPVGTPDYIAPEVLQAMNERGTSGQTYGTCCDWWSLGIVAYEMLYGQTPFSDERVMKTYSNIINFKKTLAFPTDFVVSPPAVALITALLEHSDKRLDYKGLLEHKFFEGTFWSNLRSMVPPFVPQLTGLDDTSNFDDFEEESRASSRAYLRSLQKKEFETANLPFVGFTHTLEAEQHTMDPSVEGQTAAMAFSGTLRKNDDTRRKELQEKLALVQASESQLKDANEGLKSRLKESEARTAKFQDELSALERCMIERDTELKKLEEKCQQETLLRKRSEQKAIEIVKGYQRQYKRSDELIKWSLTAPDSPLNDKNQSRLFDLPHQILEQQKTIEDLTKELQKSRTLARDYKEKFHTIFSDSQKCVERLQEIQVGNLAYVEGLKKDLTEAVNSKRVVENNLANARQLCEEYVNRLKELQDTNRELKIKVKTLEVRVQELETELSHSDLSEFEGPSDLAAECAELRMKLQGAQETNTRLEVQVVELAEQVSQLEATEIRRTNEAAAPCVSCATLEKQIEALKSQLASTLDNERQRPENVVGVNGDVQDGRKVRFSEIADFTVNLENHVDDNRNSVTILTDDEKKQRLSIGTNSSFYTVDSCLCKCAEENEALRKDLEKAREDQEINKKRWLDTSVELRKRNEQIKELQLDLRIANREIKNFKSASETNEKIRGQTLETEKALKEQLAAAETFKSRLAELEEELQSTKDLAQQKELAAETEQAKLQERLRMLQDTTSTQSDLQQQLASFSDQLKEAGLRCKMLEKEAEMANRRKVDAQKQLEDCKKELKKVTIQNEEWKTEFKSVGELMNGLNDEAEQNKAEIVTLRELVAKLRSENSSLENQAQLLDEARSTLANRESTIIDLKDALREEQEKLFEALRSKEQFEEQISFAQAELKAKLRTIDGLHEEVLSLKRETSKHITMINSLNRNMVQLNEQLEDTNIKAEEEEERNRCIMAQMKKQQSEHSYAVLRLTKQLQQYEKCVEFLKEQLAKANTKKSLFGFGGKSKEEKDRHGPRDKEYTSKIRKLQQELESSRQEVMELQKKLSEVERRLVREQERNEKKAQQTASLNYHDSASSSLSDSSHQEPVNTTNAVNLCSPHQLRAVEELTKSPASNQALQQHTGPFQGPTNRISHNIPHKLHHSMAYSNKKCDLCSRSVLMGTKIATCQECDHAFHVSCSQKAPPVCGLTREHLRLYEKMTSVKFAKDTKEVSFNAERPEGYVKIPKNGSPKFGWEKAYMVLDDGILYLFDKNFTPGGNNIEAVDRYNLVGDGNTHIYIDRDVFKSELREGVNTDYVLKLVVHNREQEKRPLYMMFSGVGEKRLWYNALQDTIEKHSRGSKSVTRKIADIRDSPMYCLWEIDESLLLVGGAEGLHVVDARQKKVRRTIPGVPAVFQIQLIDNFNKAIMIVDSRKHELVWCRKSDFRDHIQCEGDVDLPPVSLLPVGLSNGHAHRAHGLENCSMFRVSRDGSLLVVSNSEALIVLRYRAETLLYEVEKKFETETLCSSIQLTPFSVIFSSDKVYAMDMRTYEVREFLDASDESLGLFPTAFKGPYYILEVEPQTEYLIACSAIGFFVNAQGRRNRVGDINLGSSILNLEMCQRSLFVCDDDHIQVCMVMPSGSHNDLRLVETLHARSIRYLGRARGSDAIYVAWIWKNKPCISKIFAFPVDSSSLSDLSVATGGEFSFTSSIEENLDRFEDCHD</sequence>
<evidence type="ECO:0000256" key="3">
    <source>
        <dbReference type="ARBA" id="ARBA00012513"/>
    </source>
</evidence>
<evidence type="ECO:0000259" key="23">
    <source>
        <dbReference type="PROSITE" id="PS50219"/>
    </source>
</evidence>
<dbReference type="PROSITE" id="PS50011">
    <property type="entry name" value="PROTEIN_KINASE_DOM"/>
    <property type="match status" value="1"/>
</dbReference>
<feature type="coiled-coil region" evidence="18">
    <location>
        <begin position="459"/>
        <end position="535"/>
    </location>
</feature>
<evidence type="ECO:0000256" key="8">
    <source>
        <dbReference type="ARBA" id="ARBA00022723"/>
    </source>
</evidence>
<dbReference type="Gene3D" id="2.30.29.30">
    <property type="entry name" value="Pleckstrin-homology domain (PH domain)/Phosphotyrosine-binding domain (PTB)"/>
    <property type="match status" value="1"/>
</dbReference>
<feature type="coiled-coil region" evidence="18">
    <location>
        <begin position="580"/>
        <end position="607"/>
    </location>
</feature>
<dbReference type="InterPro" id="IPR037708">
    <property type="entry name" value="CRIK_dom"/>
</dbReference>
<keyword evidence="13 17" id="KW-0067">ATP-binding</keyword>
<keyword evidence="5" id="KW-0723">Serine/threonine-protein kinase</keyword>
<evidence type="ECO:0000256" key="12">
    <source>
        <dbReference type="ARBA" id="ARBA00022833"/>
    </source>
</evidence>
<dbReference type="PROSITE" id="PS00107">
    <property type="entry name" value="PROTEIN_KINASE_ATP"/>
    <property type="match status" value="1"/>
</dbReference>
<dbReference type="EC" id="2.7.11.1" evidence="3"/>
<feature type="region of interest" description="Disordered" evidence="19">
    <location>
        <begin position="1251"/>
        <end position="1275"/>
    </location>
</feature>
<name>A0AAJ7PBP3_9ACAR</name>
<dbReference type="InterPro" id="IPR000961">
    <property type="entry name" value="AGC-kinase_C"/>
</dbReference>
<dbReference type="PANTHER" id="PTHR22988:SF71">
    <property type="entry name" value="CITRON RHO-INTERACTING KINASE"/>
    <property type="match status" value="1"/>
</dbReference>
<dbReference type="FunFam" id="1.10.510.10:FF:000751">
    <property type="entry name" value="Non-specific serine/threonine protein kinase"/>
    <property type="match status" value="1"/>
</dbReference>
<keyword evidence="12" id="KW-0862">Zinc</keyword>
<dbReference type="Pfam" id="PF00433">
    <property type="entry name" value="Pkinase_C"/>
    <property type="match status" value="1"/>
</dbReference>
<dbReference type="SMART" id="SM00233">
    <property type="entry name" value="PH"/>
    <property type="match status" value="1"/>
</dbReference>
<evidence type="ECO:0000313" key="25">
    <source>
        <dbReference type="Proteomes" id="UP000694867"/>
    </source>
</evidence>
<evidence type="ECO:0000256" key="13">
    <source>
        <dbReference type="ARBA" id="ARBA00022840"/>
    </source>
</evidence>
<comment type="catalytic activity">
    <reaction evidence="15">
        <text>L-threonyl-[protein] + ATP = O-phospho-L-threonyl-[protein] + ADP + H(+)</text>
        <dbReference type="Rhea" id="RHEA:46608"/>
        <dbReference type="Rhea" id="RHEA-COMP:11060"/>
        <dbReference type="Rhea" id="RHEA-COMP:11605"/>
        <dbReference type="ChEBI" id="CHEBI:15378"/>
        <dbReference type="ChEBI" id="CHEBI:30013"/>
        <dbReference type="ChEBI" id="CHEBI:30616"/>
        <dbReference type="ChEBI" id="CHEBI:61977"/>
        <dbReference type="ChEBI" id="CHEBI:456216"/>
        <dbReference type="EC" id="2.7.11.1"/>
    </reaction>
</comment>
<keyword evidence="6" id="KW-0597">Phosphoprotein</keyword>
<keyword evidence="14 18" id="KW-0175">Coiled coil</keyword>
<dbReference type="InterPro" id="IPR001180">
    <property type="entry name" value="CNH_dom"/>
</dbReference>
<comment type="subcellular location">
    <subcellularLocation>
        <location evidence="2">Cytoplasm</location>
    </subcellularLocation>
</comment>
<keyword evidence="4" id="KW-0963">Cytoplasm</keyword>
<evidence type="ECO:0000259" key="22">
    <source>
        <dbReference type="PROSITE" id="PS50081"/>
    </source>
</evidence>
<dbReference type="InterPro" id="IPR011993">
    <property type="entry name" value="PH-like_dom_sf"/>
</dbReference>
<dbReference type="SMART" id="SM00036">
    <property type="entry name" value="CNH"/>
    <property type="match status" value="1"/>
</dbReference>
<gene>
    <name evidence="26" type="primary">LOC100906436</name>
</gene>
<dbReference type="RefSeq" id="XP_018497681.2">
    <property type="nucleotide sequence ID" value="XM_018642165.2"/>
</dbReference>
<comment type="catalytic activity">
    <reaction evidence="16">
        <text>L-seryl-[protein] + ATP = O-phospho-L-seryl-[protein] + ADP + H(+)</text>
        <dbReference type="Rhea" id="RHEA:17989"/>
        <dbReference type="Rhea" id="RHEA-COMP:9863"/>
        <dbReference type="Rhea" id="RHEA-COMP:11604"/>
        <dbReference type="ChEBI" id="CHEBI:15378"/>
        <dbReference type="ChEBI" id="CHEBI:29999"/>
        <dbReference type="ChEBI" id="CHEBI:30616"/>
        <dbReference type="ChEBI" id="CHEBI:83421"/>
        <dbReference type="ChEBI" id="CHEBI:456216"/>
        <dbReference type="EC" id="2.7.11.1"/>
    </reaction>
</comment>
<feature type="compositionally biased region" description="Basic and acidic residues" evidence="19">
    <location>
        <begin position="1257"/>
        <end position="1275"/>
    </location>
</feature>
<feature type="region of interest" description="Disordered" evidence="19">
    <location>
        <begin position="1304"/>
        <end position="1343"/>
    </location>
</feature>
<evidence type="ECO:0000256" key="2">
    <source>
        <dbReference type="ARBA" id="ARBA00004496"/>
    </source>
</evidence>
<evidence type="ECO:0000256" key="16">
    <source>
        <dbReference type="ARBA" id="ARBA00048679"/>
    </source>
</evidence>
<dbReference type="InterPro" id="IPR036322">
    <property type="entry name" value="WD40_repeat_dom_sf"/>
</dbReference>
<feature type="domain" description="CNH" evidence="23">
    <location>
        <begin position="1603"/>
        <end position="1898"/>
    </location>
</feature>
<dbReference type="SMART" id="SM00220">
    <property type="entry name" value="S_TKc"/>
    <property type="match status" value="1"/>
</dbReference>
<dbReference type="GO" id="GO:0000281">
    <property type="term" value="P:mitotic cytokinesis"/>
    <property type="evidence" value="ECO:0007669"/>
    <property type="project" value="InterPro"/>
</dbReference>
<dbReference type="InterPro" id="IPR046349">
    <property type="entry name" value="C1-like_sf"/>
</dbReference>
<comment type="cofactor">
    <cofactor evidence="1">
        <name>Mg(2+)</name>
        <dbReference type="ChEBI" id="CHEBI:18420"/>
    </cofactor>
</comment>
<dbReference type="KEGG" id="goe:100906436"/>
<evidence type="ECO:0000256" key="11">
    <source>
        <dbReference type="ARBA" id="ARBA00022777"/>
    </source>
</evidence>
<dbReference type="GO" id="GO:0031032">
    <property type="term" value="P:actomyosin structure organization"/>
    <property type="evidence" value="ECO:0007669"/>
    <property type="project" value="TreeGrafter"/>
</dbReference>
<dbReference type="PROSITE" id="PS50003">
    <property type="entry name" value="PH_DOMAIN"/>
    <property type="match status" value="1"/>
</dbReference>
<evidence type="ECO:0000256" key="10">
    <source>
        <dbReference type="ARBA" id="ARBA00022771"/>
    </source>
</evidence>
<evidence type="ECO:0000256" key="14">
    <source>
        <dbReference type="ARBA" id="ARBA00023054"/>
    </source>
</evidence>
<evidence type="ECO:0000313" key="26">
    <source>
        <dbReference type="RefSeq" id="XP_018497681.2"/>
    </source>
</evidence>
<dbReference type="InterPro" id="IPR002219">
    <property type="entry name" value="PKC_DAG/PE"/>
</dbReference>
<dbReference type="PROSITE" id="PS00108">
    <property type="entry name" value="PROTEIN_KINASE_ST"/>
    <property type="match status" value="1"/>
</dbReference>
<dbReference type="PROSITE" id="PS50219">
    <property type="entry name" value="CNH"/>
    <property type="match status" value="1"/>
</dbReference>
<evidence type="ECO:0000256" key="19">
    <source>
        <dbReference type="SAM" id="MobiDB-lite"/>
    </source>
</evidence>
<dbReference type="PROSITE" id="PS50081">
    <property type="entry name" value="ZF_DAG_PE_2"/>
    <property type="match status" value="1"/>
</dbReference>
<dbReference type="Pfam" id="PF00069">
    <property type="entry name" value="Pkinase"/>
    <property type="match status" value="1"/>
</dbReference>
<dbReference type="PROSITE" id="PS00479">
    <property type="entry name" value="ZF_DAG_PE_1"/>
    <property type="match status" value="1"/>
</dbReference>
<dbReference type="CDD" id="cd20821">
    <property type="entry name" value="C1_MgcRacGAP"/>
    <property type="match status" value="1"/>
</dbReference>
<feature type="domain" description="Phorbol-ester/DAG-type" evidence="22">
    <location>
        <begin position="1389"/>
        <end position="1438"/>
    </location>
</feature>
<feature type="coiled-coil region" evidence="18">
    <location>
        <begin position="647"/>
        <end position="783"/>
    </location>
</feature>
<accession>A0AAJ7PBP3</accession>
<evidence type="ECO:0000256" key="9">
    <source>
        <dbReference type="ARBA" id="ARBA00022741"/>
    </source>
</evidence>
<protein>
    <recommendedName>
        <fullName evidence="3">non-specific serine/threonine protein kinase</fullName>
        <ecNumber evidence="3">2.7.11.1</ecNumber>
    </recommendedName>
</protein>
<dbReference type="Gene3D" id="3.30.200.20">
    <property type="entry name" value="Phosphorylase Kinase, domain 1"/>
    <property type="match status" value="1"/>
</dbReference>
<dbReference type="PROSITE" id="PS51285">
    <property type="entry name" value="AGC_KINASE_CTER"/>
    <property type="match status" value="1"/>
</dbReference>
<dbReference type="InterPro" id="IPR001849">
    <property type="entry name" value="PH_domain"/>
</dbReference>
<keyword evidence="25" id="KW-1185">Reference proteome</keyword>
<evidence type="ECO:0000256" key="1">
    <source>
        <dbReference type="ARBA" id="ARBA00001946"/>
    </source>
</evidence>
<evidence type="ECO:0000256" key="5">
    <source>
        <dbReference type="ARBA" id="ARBA00022527"/>
    </source>
</evidence>